<sequence>MHRSTYAKDTGDANLGRENIAHMVIDEREEVMASGDVFKRKLRATSKVARHDKGTTLHGATIGRGMALLRNVWIGSVLPWSALFSTWRPKSTHLLGHIRSPTDLAMMSATDTGARQKTNPFPNEEHFGNVNLEIRKLEAQLAQAREVNQKKEILGDIREWTKCEEILWWQWAQSNYLKYGDSNT</sequence>
<reference evidence="2" key="1">
    <citation type="submission" date="2022-04" db="EMBL/GenBank/DDBJ databases">
        <title>Carnegiea gigantea Genome sequencing and assembly v2.</title>
        <authorList>
            <person name="Copetti D."/>
            <person name="Sanderson M.J."/>
            <person name="Burquez A."/>
            <person name="Wojciechowski M.F."/>
        </authorList>
    </citation>
    <scope>NUCLEOTIDE SEQUENCE</scope>
    <source>
        <strain evidence="2">SGP5-SGP5p</strain>
        <tissue evidence="2">Aerial part</tissue>
    </source>
</reference>
<evidence type="ECO:0000313" key="3">
    <source>
        <dbReference type="Proteomes" id="UP001153076"/>
    </source>
</evidence>
<feature type="coiled-coil region" evidence="1">
    <location>
        <begin position="127"/>
        <end position="154"/>
    </location>
</feature>
<name>A0A9Q1KQC5_9CARY</name>
<dbReference type="AlphaFoldDB" id="A0A9Q1KQC5"/>
<proteinExistence type="predicted"/>
<evidence type="ECO:0000313" key="2">
    <source>
        <dbReference type="EMBL" id="KAJ8447860.1"/>
    </source>
</evidence>
<protein>
    <submittedName>
        <fullName evidence="2">Uncharacterized protein</fullName>
    </submittedName>
</protein>
<keyword evidence="3" id="KW-1185">Reference proteome</keyword>
<accession>A0A9Q1KQC5</accession>
<organism evidence="2 3">
    <name type="scientific">Carnegiea gigantea</name>
    <dbReference type="NCBI Taxonomy" id="171969"/>
    <lineage>
        <taxon>Eukaryota</taxon>
        <taxon>Viridiplantae</taxon>
        <taxon>Streptophyta</taxon>
        <taxon>Embryophyta</taxon>
        <taxon>Tracheophyta</taxon>
        <taxon>Spermatophyta</taxon>
        <taxon>Magnoliopsida</taxon>
        <taxon>eudicotyledons</taxon>
        <taxon>Gunneridae</taxon>
        <taxon>Pentapetalae</taxon>
        <taxon>Caryophyllales</taxon>
        <taxon>Cactineae</taxon>
        <taxon>Cactaceae</taxon>
        <taxon>Cactoideae</taxon>
        <taxon>Echinocereeae</taxon>
        <taxon>Carnegiea</taxon>
    </lineage>
</organism>
<dbReference type="EMBL" id="JAKOGI010000034">
    <property type="protein sequence ID" value="KAJ8447860.1"/>
    <property type="molecule type" value="Genomic_DNA"/>
</dbReference>
<evidence type="ECO:0000256" key="1">
    <source>
        <dbReference type="SAM" id="Coils"/>
    </source>
</evidence>
<comment type="caution">
    <text evidence="2">The sequence shown here is derived from an EMBL/GenBank/DDBJ whole genome shotgun (WGS) entry which is preliminary data.</text>
</comment>
<dbReference type="Proteomes" id="UP001153076">
    <property type="component" value="Unassembled WGS sequence"/>
</dbReference>
<dbReference type="OrthoDB" id="1935089at2759"/>
<keyword evidence="1" id="KW-0175">Coiled coil</keyword>
<gene>
    <name evidence="2" type="ORF">Cgig2_011995</name>
</gene>